<dbReference type="SUPFAM" id="SSF81452">
    <property type="entry name" value="Cytochrome c oxidase subunit III-like"/>
    <property type="match status" value="1"/>
</dbReference>
<reference evidence="9 10" key="1">
    <citation type="submission" date="2018-01" db="EMBL/GenBank/DDBJ databases">
        <title>Genomic Encyclopedia of Type Strains, Phase III (KMG-III): the genomes of soil and plant-associated and newly described type strains.</title>
        <authorList>
            <person name="Whitman W."/>
        </authorList>
    </citation>
    <scope>NUCLEOTIDE SEQUENCE [LARGE SCALE GENOMIC DNA]</scope>
    <source>
        <strain evidence="9 10">1131</strain>
    </source>
</reference>
<evidence type="ECO:0000259" key="8">
    <source>
        <dbReference type="PROSITE" id="PS50253"/>
    </source>
</evidence>
<feature type="transmembrane region" description="Helical" evidence="7">
    <location>
        <begin position="209"/>
        <end position="227"/>
    </location>
</feature>
<keyword evidence="4 7" id="KW-1133">Transmembrane helix</keyword>
<accession>A0A2S4LX00</accession>
<dbReference type="GO" id="GO:0004129">
    <property type="term" value="F:cytochrome-c oxidase activity"/>
    <property type="evidence" value="ECO:0007669"/>
    <property type="project" value="InterPro"/>
</dbReference>
<feature type="domain" description="Heme-copper oxidase subunit III family profile" evidence="8">
    <location>
        <begin position="1"/>
        <end position="229"/>
    </location>
</feature>
<evidence type="ECO:0000256" key="7">
    <source>
        <dbReference type="SAM" id="Phobius"/>
    </source>
</evidence>
<dbReference type="InterPro" id="IPR024791">
    <property type="entry name" value="Cyt_c/ubiquinol_Oxase_su3"/>
</dbReference>
<dbReference type="Pfam" id="PF00510">
    <property type="entry name" value="COX3"/>
    <property type="match status" value="1"/>
</dbReference>
<dbReference type="EMBL" id="PQFZ01000021">
    <property type="protein sequence ID" value="POR46977.1"/>
    <property type="molecule type" value="Genomic_DNA"/>
</dbReference>
<evidence type="ECO:0000256" key="2">
    <source>
        <dbReference type="ARBA" id="ARBA00010581"/>
    </source>
</evidence>
<comment type="subcellular location">
    <subcellularLocation>
        <location evidence="6">Cell membrane</location>
        <topology evidence="6">Multi-pass membrane protein</topology>
    </subcellularLocation>
    <subcellularLocation>
        <location evidence="1">Membrane</location>
        <topology evidence="1">Multi-pass membrane protein</topology>
    </subcellularLocation>
</comment>
<dbReference type="InterPro" id="IPR000298">
    <property type="entry name" value="Cyt_c_oxidase-like_su3"/>
</dbReference>
<dbReference type="AlphaFoldDB" id="A0A2S4LX00"/>
<dbReference type="PANTHER" id="PTHR11403">
    <property type="entry name" value="CYTOCHROME C OXIDASE SUBUNIT III"/>
    <property type="match status" value="1"/>
</dbReference>
<gene>
    <name evidence="9" type="ORF">CYD53_12162</name>
</gene>
<dbReference type="InterPro" id="IPR013833">
    <property type="entry name" value="Cyt_c_oxidase_su3_a-hlx"/>
</dbReference>
<feature type="transmembrane region" description="Helical" evidence="7">
    <location>
        <begin position="155"/>
        <end position="177"/>
    </location>
</feature>
<dbReference type="RefSeq" id="WP_103720827.1">
    <property type="nucleotide sequence ID" value="NZ_PQFZ01000021.1"/>
</dbReference>
<dbReference type="GO" id="GO:0005886">
    <property type="term" value="C:plasma membrane"/>
    <property type="evidence" value="ECO:0007669"/>
    <property type="project" value="UniProtKB-SubCell"/>
</dbReference>
<evidence type="ECO:0000256" key="4">
    <source>
        <dbReference type="ARBA" id="ARBA00022989"/>
    </source>
</evidence>
<keyword evidence="5 7" id="KW-0472">Membrane</keyword>
<dbReference type="GO" id="GO:0019646">
    <property type="term" value="P:aerobic electron transport chain"/>
    <property type="evidence" value="ECO:0007669"/>
    <property type="project" value="InterPro"/>
</dbReference>
<evidence type="ECO:0000256" key="6">
    <source>
        <dbReference type="RuleBase" id="RU003376"/>
    </source>
</evidence>
<proteinExistence type="inferred from homology"/>
<evidence type="ECO:0000256" key="1">
    <source>
        <dbReference type="ARBA" id="ARBA00004141"/>
    </source>
</evidence>
<dbReference type="Gene3D" id="1.20.120.80">
    <property type="entry name" value="Cytochrome c oxidase, subunit III, four-helix bundle"/>
    <property type="match status" value="1"/>
</dbReference>
<protein>
    <submittedName>
        <fullName evidence="9">Cytochrome c oxidase subunit 3</fullName>
    </submittedName>
</protein>
<organism evidence="9 10">
    <name type="scientific">Bosea psychrotolerans</name>
    <dbReference type="NCBI Taxonomy" id="1871628"/>
    <lineage>
        <taxon>Bacteria</taxon>
        <taxon>Pseudomonadati</taxon>
        <taxon>Pseudomonadota</taxon>
        <taxon>Alphaproteobacteria</taxon>
        <taxon>Hyphomicrobiales</taxon>
        <taxon>Boseaceae</taxon>
        <taxon>Bosea</taxon>
    </lineage>
</organism>
<dbReference type="InterPro" id="IPR035973">
    <property type="entry name" value="Cyt_c_oxidase_su3-like_sf"/>
</dbReference>
<dbReference type="OrthoDB" id="9808200at2"/>
<feature type="transmembrane region" description="Helical" evidence="7">
    <location>
        <begin position="122"/>
        <end position="143"/>
    </location>
</feature>
<comment type="similarity">
    <text evidence="2 6">Belongs to the cytochrome c oxidase subunit 3 family.</text>
</comment>
<sequence>MIVIVIFMLVMAALAGWWLSGQGLATRPWLEVGVIGDSGSARSSPRRIAKLGLGTFLVVAGSLFSLLVSAYSMRMGMADWRSLPMPTVLWFSSGLLLLSSIVLHTTVIAARRDELDGIRSGLVATVATSLAFLACQVLAWRELAASGYFSAANPASAFFYLVTALHGLHMLGGLVVLNRTAVTAFALTGTSPPQALARLRLSVELCTTYWHFLLLVWLVLFSLLMRWTDDLIEICRGLLS</sequence>
<keyword evidence="10" id="KW-1185">Reference proteome</keyword>
<feature type="transmembrane region" description="Helical" evidence="7">
    <location>
        <begin position="49"/>
        <end position="68"/>
    </location>
</feature>
<dbReference type="Proteomes" id="UP000236919">
    <property type="component" value="Unassembled WGS sequence"/>
</dbReference>
<keyword evidence="3 6" id="KW-0812">Transmembrane</keyword>
<evidence type="ECO:0000256" key="5">
    <source>
        <dbReference type="ARBA" id="ARBA00023136"/>
    </source>
</evidence>
<evidence type="ECO:0000313" key="10">
    <source>
        <dbReference type="Proteomes" id="UP000236919"/>
    </source>
</evidence>
<comment type="caution">
    <text evidence="9">The sequence shown here is derived from an EMBL/GenBank/DDBJ whole genome shotgun (WGS) entry which is preliminary data.</text>
</comment>
<feature type="transmembrane region" description="Helical" evidence="7">
    <location>
        <begin position="88"/>
        <end position="110"/>
    </location>
</feature>
<name>A0A2S4LX00_9HYPH</name>
<evidence type="ECO:0000313" key="9">
    <source>
        <dbReference type="EMBL" id="POR46977.1"/>
    </source>
</evidence>
<dbReference type="PANTHER" id="PTHR11403:SF10">
    <property type="entry name" value="CYTOCHROME C OXIDASE"/>
    <property type="match status" value="1"/>
</dbReference>
<evidence type="ECO:0000256" key="3">
    <source>
        <dbReference type="ARBA" id="ARBA00022692"/>
    </source>
</evidence>
<dbReference type="PROSITE" id="PS50253">
    <property type="entry name" value="COX3"/>
    <property type="match status" value="1"/>
</dbReference>